<evidence type="ECO:0000259" key="26">
    <source>
        <dbReference type="Pfam" id="PF20920"/>
    </source>
</evidence>
<dbReference type="Ensembl" id="ENSAMXT00005051175.1">
    <property type="protein sequence ID" value="ENSAMXP00005047119.1"/>
    <property type="gene ID" value="ENSAMXG00005021673.1"/>
</dbReference>
<evidence type="ECO:0000313" key="28">
    <source>
        <dbReference type="Proteomes" id="UP000694621"/>
    </source>
</evidence>
<feature type="domain" description="Daxx N-terminal Rassf1C-interacting" evidence="25">
    <location>
        <begin position="59"/>
        <end position="155"/>
    </location>
</feature>
<keyword evidence="19" id="KW-0143">Chaperone</keyword>
<dbReference type="GO" id="GO:0006915">
    <property type="term" value="P:apoptotic process"/>
    <property type="evidence" value="ECO:0007669"/>
    <property type="project" value="UniProtKB-KW"/>
</dbReference>
<dbReference type="InterPro" id="IPR046426">
    <property type="entry name" value="DAXX_histone-bd_sf"/>
</dbReference>
<keyword evidence="21" id="KW-0137">Centromere</keyword>
<feature type="region of interest" description="Disordered" evidence="24">
    <location>
        <begin position="603"/>
        <end position="641"/>
    </location>
</feature>
<comment type="similarity">
    <text evidence="6">Belongs to the DAXX family.</text>
</comment>
<dbReference type="Pfam" id="PF03344">
    <property type="entry name" value="Daxx"/>
    <property type="match status" value="1"/>
</dbReference>
<evidence type="ECO:0000256" key="20">
    <source>
        <dbReference type="ARBA" id="ARBA00023242"/>
    </source>
</evidence>
<dbReference type="GO" id="GO:0000775">
    <property type="term" value="C:chromosome, centromeric region"/>
    <property type="evidence" value="ECO:0007669"/>
    <property type="project" value="UniProtKB-SubCell"/>
</dbReference>
<keyword evidence="8" id="KW-0158">Chromosome</keyword>
<dbReference type="GO" id="GO:0042981">
    <property type="term" value="P:regulation of apoptotic process"/>
    <property type="evidence" value="ECO:0007669"/>
    <property type="project" value="TreeGrafter"/>
</dbReference>
<dbReference type="InterPro" id="IPR046378">
    <property type="entry name" value="DAXX_histone-bd"/>
</dbReference>
<keyword evidence="18" id="KW-0804">Transcription</keyword>
<dbReference type="FunFam" id="1.20.58.2170:FF:000001">
    <property type="entry name" value="Death domain-associated protein 6"/>
    <property type="match status" value="1"/>
</dbReference>
<dbReference type="CDD" id="cd13150">
    <property type="entry name" value="DAXX_histone_binding"/>
    <property type="match status" value="1"/>
</dbReference>
<proteinExistence type="inferred from homology"/>
<evidence type="ECO:0000256" key="9">
    <source>
        <dbReference type="ARBA" id="ARBA00022490"/>
    </source>
</evidence>
<evidence type="ECO:0000256" key="15">
    <source>
        <dbReference type="ARBA" id="ARBA00022853"/>
    </source>
</evidence>
<dbReference type="GO" id="GO:0005737">
    <property type="term" value="C:cytoplasm"/>
    <property type="evidence" value="ECO:0007669"/>
    <property type="project" value="UniProtKB-SubCell"/>
</dbReference>
<keyword evidence="13" id="KW-0053">Apoptosis</keyword>
<keyword evidence="14" id="KW-0832">Ubl conjugation</keyword>
<feature type="compositionally biased region" description="Basic and acidic residues" evidence="24">
    <location>
        <begin position="161"/>
        <end position="172"/>
    </location>
</feature>
<feature type="region of interest" description="Disordered" evidence="24">
    <location>
        <begin position="23"/>
        <end position="51"/>
    </location>
</feature>
<evidence type="ECO:0000256" key="7">
    <source>
        <dbReference type="ARBA" id="ARBA00019298"/>
    </source>
</evidence>
<dbReference type="Gene3D" id="1.10.8.810">
    <property type="entry name" value="Daxx helical bundle domain"/>
    <property type="match status" value="1"/>
</dbReference>
<dbReference type="GO" id="GO:0003714">
    <property type="term" value="F:transcription corepressor activity"/>
    <property type="evidence" value="ECO:0007669"/>
    <property type="project" value="TreeGrafter"/>
</dbReference>
<evidence type="ECO:0000256" key="13">
    <source>
        <dbReference type="ARBA" id="ARBA00022703"/>
    </source>
</evidence>
<evidence type="ECO:0000256" key="22">
    <source>
        <dbReference type="ARBA" id="ARBA00029641"/>
    </source>
</evidence>
<evidence type="ECO:0000256" key="12">
    <source>
        <dbReference type="ARBA" id="ARBA00022553"/>
    </source>
</evidence>
<evidence type="ECO:0000256" key="2">
    <source>
        <dbReference type="ARBA" id="ARBA00004496"/>
    </source>
</evidence>
<dbReference type="GO" id="GO:0016605">
    <property type="term" value="C:PML body"/>
    <property type="evidence" value="ECO:0007669"/>
    <property type="project" value="UniProtKB-SubCell"/>
</dbReference>
<evidence type="ECO:0000256" key="24">
    <source>
        <dbReference type="SAM" id="MobiDB-lite"/>
    </source>
</evidence>
<evidence type="ECO:0000256" key="21">
    <source>
        <dbReference type="ARBA" id="ARBA00023328"/>
    </source>
</evidence>
<evidence type="ECO:0000259" key="25">
    <source>
        <dbReference type="Pfam" id="PF03344"/>
    </source>
</evidence>
<dbReference type="GO" id="GO:0006334">
    <property type="term" value="P:nucleosome assembly"/>
    <property type="evidence" value="ECO:0007669"/>
    <property type="project" value="TreeGrafter"/>
</dbReference>
<evidence type="ECO:0000256" key="19">
    <source>
        <dbReference type="ARBA" id="ARBA00023186"/>
    </source>
</evidence>
<evidence type="ECO:0000256" key="18">
    <source>
        <dbReference type="ARBA" id="ARBA00023163"/>
    </source>
</evidence>
<evidence type="ECO:0000256" key="1">
    <source>
        <dbReference type="ARBA" id="ARBA00004322"/>
    </source>
</evidence>
<keyword evidence="20" id="KW-0539">Nucleus</keyword>
<evidence type="ECO:0000256" key="11">
    <source>
        <dbReference type="ARBA" id="ARBA00022499"/>
    </source>
</evidence>
<feature type="coiled-coil region" evidence="23">
    <location>
        <begin position="200"/>
        <end position="230"/>
    </location>
</feature>
<sequence>MVGRQQGSGVTNTMDSIVILDDDEAEEPSTSTLRLQRFRGSTPSKDQELKPTHITQSPFSTAKKEGHVLKVENEKLFGEFLEHCMAHTKEHPEVVTFLQTKYSKASPDFLMSVEFRNALGRCLTRAQASTTKTFVYINELCTLLKQHSAKRRALIQPSSPKESKGKEEKGNIEETDPSTGKQPEEVEVQRKTKKASRRQIAYLENLLKVYNDEIKRLQERELGLDDLEKEDSSYVQEHKLKRKMMKIYDKLCELKGCTTMTGRVIEQRITYSGTRYPELNKKIERFINKPESQQNPPDYGDILQVVKRANERYSLTLSRKQLLQIAQEAFRETGNRLQERRHLDMVYNFGSHLTDLYKPTTDPALSNPSLSQKLRSNREVALTSLEEVINKYAYKQDDTEEKERQKRQEKERQKKQQVAAKAQEDEKDNVQEQEKEEEDEGEGEEPEEEEEEDEEEDEVSSDPDIEEEIQASEAQVGPDDDEDEDQLNNGDNEQPGIDESSQSVRLSGQDEDDVEGGDKDLKPDTDACGSNEMETNKKNNDFSPIESPSTSESPSQSEAVKLASPENNSASHNHKTSASESIGDLAEIVSTNENSVRQLTTISASCSPFPPSPEVIDTMCNSKKRKRESKTKHTTVRNGNIRRNSESDCDISLDMGVINCSPVRADSTRADTPTQDMVSSSRSTPPPKKNKVNVATQCDPEEVIVLSDSD</sequence>
<feature type="compositionally biased region" description="Basic and acidic residues" evidence="24">
    <location>
        <begin position="422"/>
        <end position="433"/>
    </location>
</feature>
<dbReference type="InterPro" id="IPR038298">
    <property type="entry name" value="Daxx_N_sf"/>
</dbReference>
<feature type="compositionally biased region" description="Polar residues" evidence="24">
    <location>
        <begin position="670"/>
        <end position="683"/>
    </location>
</feature>
<keyword evidence="10" id="KW-0678">Repressor</keyword>
<evidence type="ECO:0000256" key="4">
    <source>
        <dbReference type="ARBA" id="ARBA00004604"/>
    </source>
</evidence>
<organism evidence="27 28">
    <name type="scientific">Astyanax mexicanus</name>
    <name type="common">Blind cave fish</name>
    <name type="synonym">Astyanax fasciatus mexicanus</name>
    <dbReference type="NCBI Taxonomy" id="7994"/>
    <lineage>
        <taxon>Eukaryota</taxon>
        <taxon>Metazoa</taxon>
        <taxon>Chordata</taxon>
        <taxon>Craniata</taxon>
        <taxon>Vertebrata</taxon>
        <taxon>Euteleostomi</taxon>
        <taxon>Actinopterygii</taxon>
        <taxon>Neopterygii</taxon>
        <taxon>Teleostei</taxon>
        <taxon>Ostariophysi</taxon>
        <taxon>Characiformes</taxon>
        <taxon>Characoidei</taxon>
        <taxon>Acestrorhamphidae</taxon>
        <taxon>Acestrorhamphinae</taxon>
        <taxon>Astyanax</taxon>
    </lineage>
</organism>
<dbReference type="GO" id="GO:0050681">
    <property type="term" value="F:nuclear androgen receptor binding"/>
    <property type="evidence" value="ECO:0007669"/>
    <property type="project" value="TreeGrafter"/>
</dbReference>
<evidence type="ECO:0000256" key="5">
    <source>
        <dbReference type="ARBA" id="ARBA00004642"/>
    </source>
</evidence>
<accession>A0A8B9L585</accession>
<dbReference type="GO" id="GO:0042393">
    <property type="term" value="F:histone binding"/>
    <property type="evidence" value="ECO:0007669"/>
    <property type="project" value="InterPro"/>
</dbReference>
<reference evidence="27" key="1">
    <citation type="submission" date="2025-08" db="UniProtKB">
        <authorList>
            <consortium name="Ensembl"/>
        </authorList>
    </citation>
    <scope>IDENTIFICATION</scope>
</reference>
<evidence type="ECO:0000256" key="8">
    <source>
        <dbReference type="ARBA" id="ARBA00022454"/>
    </source>
</evidence>
<evidence type="ECO:0000256" key="17">
    <source>
        <dbReference type="ARBA" id="ARBA00023054"/>
    </source>
</evidence>
<dbReference type="GO" id="GO:0003713">
    <property type="term" value="F:transcription coactivator activity"/>
    <property type="evidence" value="ECO:0007669"/>
    <property type="project" value="TreeGrafter"/>
</dbReference>
<feature type="domain" description="Daxx histone-binding" evidence="26">
    <location>
        <begin position="308"/>
        <end position="393"/>
    </location>
</feature>
<comment type="subcellular location">
    <subcellularLocation>
        <location evidence="3">Chromosome</location>
        <location evidence="3">Centromere</location>
    </subcellularLocation>
    <subcellularLocation>
        <location evidence="2">Cytoplasm</location>
    </subcellularLocation>
    <subcellularLocation>
        <location evidence="1">Nucleus</location>
        <location evidence="1">PML body</location>
    </subcellularLocation>
    <subcellularLocation>
        <location evidence="4">Nucleus</location>
        <location evidence="4">Nucleolus</location>
    </subcellularLocation>
    <subcellularLocation>
        <location evidence="5">Nucleus</location>
        <location evidence="5">Nucleoplasm</location>
    </subcellularLocation>
</comment>
<evidence type="ECO:0000313" key="27">
    <source>
        <dbReference type="Ensembl" id="ENSAMXP00005047119.1"/>
    </source>
</evidence>
<keyword evidence="12" id="KW-0597">Phosphoprotein</keyword>
<evidence type="ECO:0000256" key="10">
    <source>
        <dbReference type="ARBA" id="ARBA00022491"/>
    </source>
</evidence>
<protein>
    <recommendedName>
        <fullName evidence="7">Death domain-associated protein 6</fullName>
    </recommendedName>
    <alternativeName>
        <fullName evidence="22">Daxx</fullName>
    </alternativeName>
</protein>
<keyword evidence="17 23" id="KW-0175">Coiled coil</keyword>
<feature type="region of interest" description="Disordered" evidence="24">
    <location>
        <begin position="151"/>
        <end position="193"/>
    </location>
</feature>
<keyword evidence="16" id="KW-0805">Transcription regulation</keyword>
<dbReference type="InterPro" id="IPR031333">
    <property type="entry name" value="Daxx_N"/>
</dbReference>
<feature type="region of interest" description="Disordered" evidence="24">
    <location>
        <begin position="396"/>
        <end position="581"/>
    </location>
</feature>
<dbReference type="PANTHER" id="PTHR12766">
    <property type="entry name" value="DEATH DOMAIN-ASSOCIATED PROTEIN 6 DAXX"/>
    <property type="match status" value="1"/>
</dbReference>
<dbReference type="CDD" id="cd13151">
    <property type="entry name" value="DAXX_helical_bundle"/>
    <property type="match status" value="1"/>
</dbReference>
<feature type="compositionally biased region" description="Basic residues" evidence="24">
    <location>
        <begin position="622"/>
        <end position="635"/>
    </location>
</feature>
<feature type="compositionally biased region" description="Basic and acidic residues" evidence="24">
    <location>
        <begin position="396"/>
        <end position="414"/>
    </location>
</feature>
<feature type="compositionally biased region" description="Polar residues" evidence="24">
    <location>
        <begin position="565"/>
        <end position="580"/>
    </location>
</feature>
<dbReference type="Pfam" id="PF20920">
    <property type="entry name" value="DAXX_hist_bd"/>
    <property type="match status" value="1"/>
</dbReference>
<dbReference type="PANTHER" id="PTHR12766:SF7">
    <property type="entry name" value="DEATH DOMAIN-ASSOCIATED PROTEIN 6"/>
    <property type="match status" value="1"/>
</dbReference>
<dbReference type="AlphaFoldDB" id="A0A8B9L585"/>
<dbReference type="GO" id="GO:0005730">
    <property type="term" value="C:nucleolus"/>
    <property type="evidence" value="ECO:0007669"/>
    <property type="project" value="UniProtKB-SubCell"/>
</dbReference>
<feature type="compositionally biased region" description="Polar residues" evidence="24">
    <location>
        <begin position="28"/>
        <end position="44"/>
    </location>
</feature>
<evidence type="ECO:0000256" key="14">
    <source>
        <dbReference type="ARBA" id="ARBA00022843"/>
    </source>
</evidence>
<evidence type="ECO:0000256" key="6">
    <source>
        <dbReference type="ARBA" id="ARBA00008592"/>
    </source>
</evidence>
<evidence type="ECO:0000256" key="3">
    <source>
        <dbReference type="ARBA" id="ARBA00004584"/>
    </source>
</evidence>
<evidence type="ECO:0000256" key="16">
    <source>
        <dbReference type="ARBA" id="ARBA00023015"/>
    </source>
</evidence>
<dbReference type="Gene3D" id="1.20.58.2170">
    <property type="match status" value="1"/>
</dbReference>
<feature type="region of interest" description="Disordered" evidence="24">
    <location>
        <begin position="664"/>
        <end position="700"/>
    </location>
</feature>
<feature type="compositionally biased region" description="Acidic residues" evidence="24">
    <location>
        <begin position="434"/>
        <end position="470"/>
    </location>
</feature>
<name>A0A8B9L585_ASTMX</name>
<keyword evidence="9" id="KW-0963">Cytoplasm</keyword>
<dbReference type="Proteomes" id="UP000694621">
    <property type="component" value="Unplaced"/>
</dbReference>
<evidence type="ECO:0000256" key="23">
    <source>
        <dbReference type="SAM" id="Coils"/>
    </source>
</evidence>
<keyword evidence="15" id="KW-0156">Chromatin regulator</keyword>
<dbReference type="FunFam" id="1.10.8.810:FF:000001">
    <property type="entry name" value="Death domain-associated protein 6"/>
    <property type="match status" value="1"/>
</dbReference>
<keyword evidence="11" id="KW-1017">Isopeptide bond</keyword>
<feature type="compositionally biased region" description="Low complexity" evidence="24">
    <location>
        <begin position="543"/>
        <end position="558"/>
    </location>
</feature>
<feature type="compositionally biased region" description="Basic and acidic residues" evidence="24">
    <location>
        <begin position="516"/>
        <end position="525"/>
    </location>
</feature>